<protein>
    <submittedName>
        <fullName evidence="7">Ferredoxin subunit of nitrite reductase or a ring-hydroxylating dioxygenase</fullName>
    </submittedName>
</protein>
<dbReference type="Gene3D" id="2.102.10.10">
    <property type="entry name" value="Rieske [2Fe-2S] iron-sulphur domain"/>
    <property type="match status" value="1"/>
</dbReference>
<keyword evidence="8" id="KW-1185">Reference proteome</keyword>
<evidence type="ECO:0000259" key="6">
    <source>
        <dbReference type="PROSITE" id="PS51296"/>
    </source>
</evidence>
<keyword evidence="7" id="KW-0560">Oxidoreductase</keyword>
<dbReference type="RefSeq" id="WP_283435435.1">
    <property type="nucleotide sequence ID" value="NZ_CAWLDM010000001.1"/>
</dbReference>
<evidence type="ECO:0000256" key="5">
    <source>
        <dbReference type="SAM" id="MobiDB-lite"/>
    </source>
</evidence>
<dbReference type="Pfam" id="PF00355">
    <property type="entry name" value="Rieske"/>
    <property type="match status" value="1"/>
</dbReference>
<dbReference type="SUPFAM" id="SSF50022">
    <property type="entry name" value="ISP domain"/>
    <property type="match status" value="1"/>
</dbReference>
<sequence length="123" mass="13489">MIREPEESDPNSPPKTWHEVKRLDTETAGGNPDTAGGDLAFEALIGERIIAVFRHQGSWFAMDAMCSHQGGPLAEGVVKDGCVTCPWHGWQYDLATGVQLINKQPLQETFQVRESDGIVEVLA</sequence>
<dbReference type="Proteomes" id="UP001158067">
    <property type="component" value="Unassembled WGS sequence"/>
</dbReference>
<accession>A0ABY1QQ86</accession>
<organism evidence="7 8">
    <name type="scientific">Neorhodopirellula lusitana</name>
    <dbReference type="NCBI Taxonomy" id="445327"/>
    <lineage>
        <taxon>Bacteria</taxon>
        <taxon>Pseudomonadati</taxon>
        <taxon>Planctomycetota</taxon>
        <taxon>Planctomycetia</taxon>
        <taxon>Pirellulales</taxon>
        <taxon>Pirellulaceae</taxon>
        <taxon>Neorhodopirellula</taxon>
    </lineage>
</organism>
<dbReference type="InterPro" id="IPR017941">
    <property type="entry name" value="Rieske_2Fe-2S"/>
</dbReference>
<evidence type="ECO:0000256" key="4">
    <source>
        <dbReference type="ARBA" id="ARBA00023014"/>
    </source>
</evidence>
<feature type="compositionally biased region" description="Basic and acidic residues" evidence="5">
    <location>
        <begin position="16"/>
        <end position="25"/>
    </location>
</feature>
<reference evidence="7 8" key="1">
    <citation type="submission" date="2017-05" db="EMBL/GenBank/DDBJ databases">
        <authorList>
            <person name="Varghese N."/>
            <person name="Submissions S."/>
        </authorList>
    </citation>
    <scope>NUCLEOTIDE SEQUENCE [LARGE SCALE GENOMIC DNA]</scope>
    <source>
        <strain evidence="7 8">DSM 25457</strain>
    </source>
</reference>
<keyword evidence="7" id="KW-0223">Dioxygenase</keyword>
<dbReference type="PANTHER" id="PTHR21496:SF23">
    <property type="entry name" value="3-PHENYLPROPIONATE_CINNAMIC ACID DIOXYGENASE FERREDOXIN SUBUNIT"/>
    <property type="match status" value="1"/>
</dbReference>
<dbReference type="CDD" id="cd03467">
    <property type="entry name" value="Rieske"/>
    <property type="match status" value="1"/>
</dbReference>
<gene>
    <name evidence="7" type="ORF">SAMN06265222_12422</name>
</gene>
<keyword evidence="2" id="KW-0479">Metal-binding</keyword>
<keyword evidence="3" id="KW-0408">Iron</keyword>
<dbReference type="PROSITE" id="PS51296">
    <property type="entry name" value="RIESKE"/>
    <property type="match status" value="1"/>
</dbReference>
<dbReference type="GO" id="GO:0051213">
    <property type="term" value="F:dioxygenase activity"/>
    <property type="evidence" value="ECO:0007669"/>
    <property type="project" value="UniProtKB-KW"/>
</dbReference>
<keyword evidence="1" id="KW-0001">2Fe-2S</keyword>
<comment type="caution">
    <text evidence="7">The sequence shown here is derived from an EMBL/GenBank/DDBJ whole genome shotgun (WGS) entry which is preliminary data.</text>
</comment>
<dbReference type="InterPro" id="IPR036922">
    <property type="entry name" value="Rieske_2Fe-2S_sf"/>
</dbReference>
<keyword evidence="4" id="KW-0411">Iron-sulfur</keyword>
<feature type="region of interest" description="Disordered" evidence="5">
    <location>
        <begin position="1"/>
        <end position="35"/>
    </location>
</feature>
<name>A0ABY1QQ86_9BACT</name>
<feature type="domain" description="Rieske" evidence="6">
    <location>
        <begin position="17"/>
        <end position="121"/>
    </location>
</feature>
<evidence type="ECO:0000256" key="2">
    <source>
        <dbReference type="ARBA" id="ARBA00022723"/>
    </source>
</evidence>
<dbReference type="PANTHER" id="PTHR21496">
    <property type="entry name" value="FERREDOXIN-RELATED"/>
    <property type="match status" value="1"/>
</dbReference>
<evidence type="ECO:0000256" key="1">
    <source>
        <dbReference type="ARBA" id="ARBA00022714"/>
    </source>
</evidence>
<evidence type="ECO:0000313" key="7">
    <source>
        <dbReference type="EMBL" id="SMP77966.1"/>
    </source>
</evidence>
<evidence type="ECO:0000313" key="8">
    <source>
        <dbReference type="Proteomes" id="UP001158067"/>
    </source>
</evidence>
<evidence type="ECO:0000256" key="3">
    <source>
        <dbReference type="ARBA" id="ARBA00023004"/>
    </source>
</evidence>
<dbReference type="EMBL" id="FXUG01000024">
    <property type="protein sequence ID" value="SMP77966.1"/>
    <property type="molecule type" value="Genomic_DNA"/>
</dbReference>
<proteinExistence type="predicted"/>